<dbReference type="EMBL" id="PKJC01000023">
    <property type="protein sequence ID" value="PKZ63588.1"/>
    <property type="molecule type" value="Genomic_DNA"/>
</dbReference>
<proteinExistence type="predicted"/>
<dbReference type="RefSeq" id="WP_101822107.1">
    <property type="nucleotide sequence ID" value="NZ_PKJC01000023.1"/>
</dbReference>
<evidence type="ECO:0000313" key="2">
    <source>
        <dbReference type="Proteomes" id="UP000234662"/>
    </source>
</evidence>
<name>A0A2I1R3A1_9ACTN</name>
<evidence type="ECO:0000313" key="1">
    <source>
        <dbReference type="EMBL" id="PKZ63588.1"/>
    </source>
</evidence>
<accession>A0A2I1R3A1</accession>
<protein>
    <submittedName>
        <fullName evidence="1">Uncharacterized protein</fullName>
    </submittedName>
</protein>
<gene>
    <name evidence="1" type="ORF">CYJ73_21235</name>
</gene>
<dbReference type="Proteomes" id="UP000234662">
    <property type="component" value="Unassembled WGS sequence"/>
</dbReference>
<reference evidence="1 2" key="1">
    <citation type="submission" date="2017-12" db="EMBL/GenBank/DDBJ databases">
        <title>Phylogenetic diversity of female urinary microbiome.</title>
        <authorList>
            <person name="Thomas-White K."/>
            <person name="Wolfe A.J."/>
        </authorList>
    </citation>
    <scope>NUCLEOTIDE SEQUENCE [LARGE SCALE GENOMIC DNA]</scope>
    <source>
        <strain evidence="1 2">UMB0777</strain>
    </source>
</reference>
<organism evidence="1 2">
    <name type="scientific">Gordonia terrae</name>
    <dbReference type="NCBI Taxonomy" id="2055"/>
    <lineage>
        <taxon>Bacteria</taxon>
        <taxon>Bacillati</taxon>
        <taxon>Actinomycetota</taxon>
        <taxon>Actinomycetes</taxon>
        <taxon>Mycobacteriales</taxon>
        <taxon>Gordoniaceae</taxon>
        <taxon>Gordonia</taxon>
    </lineage>
</organism>
<comment type="caution">
    <text evidence="1">The sequence shown here is derived from an EMBL/GenBank/DDBJ whole genome shotgun (WGS) entry which is preliminary data.</text>
</comment>
<sequence>MNLTHNPCPPATLSTLAELLDLPDGHEVDLDGLARELTDAGIDITDPDNTDRILTLVEVYQS</sequence>
<dbReference type="AlphaFoldDB" id="A0A2I1R3A1"/>